<keyword evidence="4 7" id="KW-1133">Transmembrane helix</keyword>
<dbReference type="InterPro" id="IPR002549">
    <property type="entry name" value="AI-2E-like"/>
</dbReference>
<gene>
    <name evidence="8" type="ORF">EZI54_05645</name>
</gene>
<comment type="subcellular location">
    <subcellularLocation>
        <location evidence="1">Membrane</location>
        <topology evidence="1">Multi-pass membrane protein</topology>
    </subcellularLocation>
</comment>
<feature type="transmembrane region" description="Helical" evidence="7">
    <location>
        <begin position="55"/>
        <end position="73"/>
    </location>
</feature>
<accession>A0ABY1ZR88</accession>
<feature type="region of interest" description="Disordered" evidence="6">
    <location>
        <begin position="1"/>
        <end position="21"/>
    </location>
</feature>
<sequence length="375" mass="41123">MTDESPRSSPGRDQPDVTPDTRTLAGLTIPANLATPIYGLFTLGILYTLYVAHQIILPITLALLASLLMAPAVRGARKRWRIPQGVTALVLILGLLAGMVGVGWAVSSPIMEWIEKAPQGLSRLLVGGKGITASLERVTESARKVEKKMDELSKGDEPTKVVVQSNSWQQTIFTKLRNGVMGLALALALSYFLLVSGDSLIRNFVRQLPRRDRRMVLRVVRDSQHQIAQYLMVISTSNLLVGVLTGFMCWAVGLPSPAVWGLIAGLARFVPYLGVIGTVGLLAVISLTTLDQLWMMAIAPLGYLALTSIVGFFIEPYIHGFRMSINPVVIFLSIFFWGWLWGAIGVVMAVPLMTVLQVVLRQIPKLRPVYRVIAR</sequence>
<comment type="caution">
    <text evidence="8">The sequence shown here is derived from an EMBL/GenBank/DDBJ whole genome shotgun (WGS) entry which is preliminary data.</text>
</comment>
<name>A0ABY1ZR88_9GAMM</name>
<feature type="transmembrane region" description="Helical" evidence="7">
    <location>
        <begin position="230"/>
        <end position="253"/>
    </location>
</feature>
<keyword evidence="3 7" id="KW-0812">Transmembrane</keyword>
<protein>
    <submittedName>
        <fullName evidence="8">AI-2E family transporter</fullName>
    </submittedName>
</protein>
<dbReference type="PANTHER" id="PTHR21716:SF16">
    <property type="entry name" value="BLL1467 PROTEIN"/>
    <property type="match status" value="1"/>
</dbReference>
<evidence type="ECO:0000256" key="7">
    <source>
        <dbReference type="SAM" id="Phobius"/>
    </source>
</evidence>
<evidence type="ECO:0000313" key="9">
    <source>
        <dbReference type="Proteomes" id="UP000313645"/>
    </source>
</evidence>
<reference evidence="8 9" key="1">
    <citation type="submission" date="2019-02" db="EMBL/GenBank/DDBJ databases">
        <title>Marinobacter halodurans sp. nov., a marine bacterium isolated from sea tidal flat.</title>
        <authorList>
            <person name="Yoo Y."/>
            <person name="Lee D.W."/>
            <person name="Kim B.S."/>
            <person name="Kim J.-J."/>
        </authorList>
    </citation>
    <scope>NUCLEOTIDE SEQUENCE [LARGE SCALE GENOMIC DNA]</scope>
    <source>
        <strain evidence="8 9">YJ-S3-2</strain>
    </source>
</reference>
<comment type="similarity">
    <text evidence="2">Belongs to the autoinducer-2 exporter (AI-2E) (TC 2.A.86) family.</text>
</comment>
<organism evidence="8 9">
    <name type="scientific">Marinobacter halodurans</name>
    <dbReference type="NCBI Taxonomy" id="2528979"/>
    <lineage>
        <taxon>Bacteria</taxon>
        <taxon>Pseudomonadati</taxon>
        <taxon>Pseudomonadota</taxon>
        <taxon>Gammaproteobacteria</taxon>
        <taxon>Pseudomonadales</taxon>
        <taxon>Marinobacteraceae</taxon>
        <taxon>Marinobacter</taxon>
    </lineage>
</organism>
<dbReference type="Pfam" id="PF01594">
    <property type="entry name" value="AI-2E_transport"/>
    <property type="match status" value="1"/>
</dbReference>
<dbReference type="EMBL" id="SJDL01000006">
    <property type="protein sequence ID" value="TBW57937.1"/>
    <property type="molecule type" value="Genomic_DNA"/>
</dbReference>
<feature type="transmembrane region" description="Helical" evidence="7">
    <location>
        <begin position="334"/>
        <end position="360"/>
    </location>
</feature>
<evidence type="ECO:0000256" key="1">
    <source>
        <dbReference type="ARBA" id="ARBA00004141"/>
    </source>
</evidence>
<feature type="transmembrane region" description="Helical" evidence="7">
    <location>
        <begin position="259"/>
        <end position="286"/>
    </location>
</feature>
<evidence type="ECO:0000256" key="5">
    <source>
        <dbReference type="ARBA" id="ARBA00023136"/>
    </source>
</evidence>
<dbReference type="RefSeq" id="WP_131479917.1">
    <property type="nucleotide sequence ID" value="NZ_SJDL01000006.1"/>
</dbReference>
<dbReference type="Proteomes" id="UP000313645">
    <property type="component" value="Unassembled WGS sequence"/>
</dbReference>
<feature type="transmembrane region" description="Helical" evidence="7">
    <location>
        <begin position="183"/>
        <end position="205"/>
    </location>
</feature>
<feature type="transmembrane region" description="Helical" evidence="7">
    <location>
        <begin position="85"/>
        <end position="106"/>
    </location>
</feature>
<dbReference type="PANTHER" id="PTHR21716">
    <property type="entry name" value="TRANSMEMBRANE PROTEIN"/>
    <property type="match status" value="1"/>
</dbReference>
<feature type="transmembrane region" description="Helical" evidence="7">
    <location>
        <begin position="31"/>
        <end position="49"/>
    </location>
</feature>
<evidence type="ECO:0000313" key="8">
    <source>
        <dbReference type="EMBL" id="TBW57937.1"/>
    </source>
</evidence>
<feature type="transmembrane region" description="Helical" evidence="7">
    <location>
        <begin position="293"/>
        <end position="314"/>
    </location>
</feature>
<evidence type="ECO:0000256" key="6">
    <source>
        <dbReference type="SAM" id="MobiDB-lite"/>
    </source>
</evidence>
<evidence type="ECO:0000256" key="2">
    <source>
        <dbReference type="ARBA" id="ARBA00009773"/>
    </source>
</evidence>
<proteinExistence type="inferred from homology"/>
<evidence type="ECO:0000256" key="3">
    <source>
        <dbReference type="ARBA" id="ARBA00022692"/>
    </source>
</evidence>
<evidence type="ECO:0000256" key="4">
    <source>
        <dbReference type="ARBA" id="ARBA00022989"/>
    </source>
</evidence>
<keyword evidence="5 7" id="KW-0472">Membrane</keyword>
<keyword evidence="9" id="KW-1185">Reference proteome</keyword>